<gene>
    <name evidence="7" type="ORF">J1786_21250</name>
</gene>
<evidence type="ECO:0000256" key="4">
    <source>
        <dbReference type="ARBA" id="ARBA00022833"/>
    </source>
</evidence>
<keyword evidence="2" id="KW-0479">Metal-binding</keyword>
<comment type="pathway">
    <text evidence="6">Purine metabolism.</text>
</comment>
<keyword evidence="5" id="KW-0067">ATP-binding</keyword>
<organism evidence="7 8">
    <name type="scientific">Rahnella perminowiae</name>
    <dbReference type="NCBI Taxonomy" id="2816244"/>
    <lineage>
        <taxon>Bacteria</taxon>
        <taxon>Pseudomonadati</taxon>
        <taxon>Pseudomonadota</taxon>
        <taxon>Gammaproteobacteria</taxon>
        <taxon>Enterobacterales</taxon>
        <taxon>Yersiniaceae</taxon>
        <taxon>Rahnella</taxon>
    </lineage>
</organism>
<dbReference type="InterPro" id="IPR018317">
    <property type="entry name" value="QueC"/>
</dbReference>
<keyword evidence="4" id="KW-0862">Zinc</keyword>
<reference evidence="7 8" key="1">
    <citation type="submission" date="2021-03" db="EMBL/GenBank/DDBJ databases">
        <title>Five novel Rahnella species.</title>
        <authorList>
            <person name="Brady C."/>
            <person name="Asselin J."/>
            <person name="Beer S."/>
            <person name="Bruberg M.B."/>
            <person name="Crampton B."/>
            <person name="Venter S."/>
            <person name="Arnold D."/>
            <person name="Denman S."/>
        </authorList>
    </citation>
    <scope>NUCLEOTIDE SEQUENCE [LARGE SCALE GENOMIC DNA]</scope>
    <source>
        <strain evidence="7 8">L72c</strain>
    </source>
</reference>
<proteinExistence type="predicted"/>
<evidence type="ECO:0000256" key="2">
    <source>
        <dbReference type="ARBA" id="ARBA00022723"/>
    </source>
</evidence>
<evidence type="ECO:0000256" key="1">
    <source>
        <dbReference type="ARBA" id="ARBA00022598"/>
    </source>
</evidence>
<keyword evidence="1" id="KW-0436">Ligase</keyword>
<comment type="caution">
    <text evidence="7">The sequence shown here is derived from an EMBL/GenBank/DDBJ whole genome shotgun (WGS) entry which is preliminary data.</text>
</comment>
<evidence type="ECO:0000313" key="7">
    <source>
        <dbReference type="EMBL" id="MBU9837331.1"/>
    </source>
</evidence>
<accession>A0ABS6L677</accession>
<dbReference type="EMBL" id="JAFMOU010000072">
    <property type="protein sequence ID" value="MBU9837331.1"/>
    <property type="molecule type" value="Genomic_DNA"/>
</dbReference>
<dbReference type="RefSeq" id="WP_217139174.1">
    <property type="nucleotide sequence ID" value="NZ_JAFMOU010000072.1"/>
</dbReference>
<evidence type="ECO:0000256" key="3">
    <source>
        <dbReference type="ARBA" id="ARBA00022741"/>
    </source>
</evidence>
<name>A0ABS6L677_9GAMM</name>
<evidence type="ECO:0000256" key="5">
    <source>
        <dbReference type="ARBA" id="ARBA00022840"/>
    </source>
</evidence>
<sequence length="198" mass="21606">MKNKIGLILSGGMDSTCLAWWLKPEVAITIDYGQKAAKAEFDASSLICSTLGIEHHLIKVDCRSLGSGDMAGTASDTHAPASDWWPYRNQLLITLASMKAISLDISKLLIGSVKSDEIHKDGTFPFIEKISELLQLQEGSLIVEAPAIEMSTSSLIEKSGIPIELLLLTHSCHKDIVPCNNCRGCNKHNEILEQLGQY</sequence>
<dbReference type="PANTHER" id="PTHR42914">
    <property type="entry name" value="7-CYANO-7-DEAZAGUANINE SYNTHASE"/>
    <property type="match status" value="1"/>
</dbReference>
<dbReference type="Pfam" id="PF06508">
    <property type="entry name" value="QueC"/>
    <property type="match status" value="1"/>
</dbReference>
<dbReference type="Proteomes" id="UP000699865">
    <property type="component" value="Unassembled WGS sequence"/>
</dbReference>
<keyword evidence="8" id="KW-1185">Reference proteome</keyword>
<dbReference type="PANTHER" id="PTHR42914:SF1">
    <property type="entry name" value="7-CYANO-7-DEAZAGUANINE SYNTHASE"/>
    <property type="match status" value="1"/>
</dbReference>
<protein>
    <submittedName>
        <fullName evidence="7">7-cyano-7-deazaguanine synthase</fullName>
    </submittedName>
</protein>
<evidence type="ECO:0000313" key="8">
    <source>
        <dbReference type="Proteomes" id="UP000699865"/>
    </source>
</evidence>
<keyword evidence="3" id="KW-0547">Nucleotide-binding</keyword>
<evidence type="ECO:0000256" key="6">
    <source>
        <dbReference type="ARBA" id="ARBA00025704"/>
    </source>
</evidence>